<feature type="chain" id="PRO_5022999147" evidence="2">
    <location>
        <begin position="22"/>
        <end position="131"/>
    </location>
</feature>
<dbReference type="AlphaFoldDB" id="A0A5B7ARH7"/>
<gene>
    <name evidence="3" type="ORF">Din_028009</name>
</gene>
<feature type="signal peptide" evidence="2">
    <location>
        <begin position="1"/>
        <end position="21"/>
    </location>
</feature>
<accession>A0A5B7ARH7</accession>
<reference evidence="3" key="1">
    <citation type="submission" date="2019-08" db="EMBL/GenBank/DDBJ databases">
        <title>Reference gene set and small RNA set construction with multiple tissues from Davidia involucrata Baill.</title>
        <authorList>
            <person name="Yang H."/>
            <person name="Zhou C."/>
            <person name="Li G."/>
            <person name="Wang J."/>
            <person name="Gao P."/>
            <person name="Wang M."/>
            <person name="Wang R."/>
            <person name="Zhao Y."/>
        </authorList>
    </citation>
    <scope>NUCLEOTIDE SEQUENCE</scope>
    <source>
        <tissue evidence="3">Mixed with DoveR01_LX</tissue>
    </source>
</reference>
<keyword evidence="2" id="KW-0732">Signal</keyword>
<sequence length="131" mass="14144">MKSSLLASLLLLSILISEAQGIRLKKGFVSAEQHKIHEGTLIKTNNGGVGEVILCKEGHCSGNSRKLMTKTTSSTSTTSKNDKNGGEEENFSVSSSPVPKHREAAPERYPDILDIAGMDYSPARKKPPIHN</sequence>
<protein>
    <submittedName>
        <fullName evidence="3">Uncharacterized protein</fullName>
    </submittedName>
</protein>
<evidence type="ECO:0000256" key="2">
    <source>
        <dbReference type="SAM" id="SignalP"/>
    </source>
</evidence>
<feature type="compositionally biased region" description="Low complexity" evidence="1">
    <location>
        <begin position="69"/>
        <end position="79"/>
    </location>
</feature>
<organism evidence="3">
    <name type="scientific">Davidia involucrata</name>
    <name type="common">Dove tree</name>
    <dbReference type="NCBI Taxonomy" id="16924"/>
    <lineage>
        <taxon>Eukaryota</taxon>
        <taxon>Viridiplantae</taxon>
        <taxon>Streptophyta</taxon>
        <taxon>Embryophyta</taxon>
        <taxon>Tracheophyta</taxon>
        <taxon>Spermatophyta</taxon>
        <taxon>Magnoliopsida</taxon>
        <taxon>eudicotyledons</taxon>
        <taxon>Gunneridae</taxon>
        <taxon>Pentapetalae</taxon>
        <taxon>asterids</taxon>
        <taxon>Cornales</taxon>
        <taxon>Nyssaceae</taxon>
        <taxon>Davidia</taxon>
    </lineage>
</organism>
<dbReference type="PANTHER" id="PTHR33743:SF19">
    <property type="entry name" value="PROTEIN GOLVEN 6"/>
    <property type="match status" value="1"/>
</dbReference>
<dbReference type="Pfam" id="PF21529">
    <property type="entry name" value="GLV1-2"/>
    <property type="match status" value="1"/>
</dbReference>
<feature type="compositionally biased region" description="Basic and acidic residues" evidence="1">
    <location>
        <begin position="100"/>
        <end position="111"/>
    </location>
</feature>
<proteinExistence type="predicted"/>
<evidence type="ECO:0000313" key="3">
    <source>
        <dbReference type="EMBL" id="MPA58568.1"/>
    </source>
</evidence>
<evidence type="ECO:0000256" key="1">
    <source>
        <dbReference type="SAM" id="MobiDB-lite"/>
    </source>
</evidence>
<feature type="region of interest" description="Disordered" evidence="1">
    <location>
        <begin position="63"/>
        <end position="131"/>
    </location>
</feature>
<dbReference type="EMBL" id="GHES01028009">
    <property type="protein sequence ID" value="MPA58568.1"/>
    <property type="molecule type" value="Transcribed_RNA"/>
</dbReference>
<name>A0A5B7ARH7_DAVIN</name>
<dbReference type="InterPro" id="IPR049306">
    <property type="entry name" value="GLV1-2"/>
</dbReference>
<dbReference type="PANTHER" id="PTHR33743">
    <property type="entry name" value="PROTEIN GOLVEN 6-RELATED"/>
    <property type="match status" value="1"/>
</dbReference>